<keyword evidence="3 7" id="KW-0812">Transmembrane</keyword>
<gene>
    <name evidence="9" type="ORF">G9H71_11890</name>
</gene>
<evidence type="ECO:0000256" key="1">
    <source>
        <dbReference type="ARBA" id="ARBA00004651"/>
    </source>
</evidence>
<evidence type="ECO:0000256" key="7">
    <source>
        <dbReference type="SAM" id="Phobius"/>
    </source>
</evidence>
<accession>A0ABX0GY09</accession>
<dbReference type="Pfam" id="PF03176">
    <property type="entry name" value="MMPL"/>
    <property type="match status" value="2"/>
</dbReference>
<comment type="caution">
    <text evidence="9">The sequence shown here is derived from an EMBL/GenBank/DDBJ whole genome shotgun (WGS) entry which is preliminary data.</text>
</comment>
<evidence type="ECO:0000313" key="10">
    <source>
        <dbReference type="Proteomes" id="UP000800981"/>
    </source>
</evidence>
<evidence type="ECO:0000256" key="6">
    <source>
        <dbReference type="SAM" id="MobiDB-lite"/>
    </source>
</evidence>
<feature type="transmembrane region" description="Helical" evidence="7">
    <location>
        <begin position="599"/>
        <end position="622"/>
    </location>
</feature>
<dbReference type="PROSITE" id="PS50156">
    <property type="entry name" value="SSD"/>
    <property type="match status" value="1"/>
</dbReference>
<proteinExistence type="predicted"/>
<evidence type="ECO:0000256" key="2">
    <source>
        <dbReference type="ARBA" id="ARBA00022475"/>
    </source>
</evidence>
<keyword evidence="5 7" id="KW-0472">Membrane</keyword>
<feature type="domain" description="SSD" evidence="8">
    <location>
        <begin position="233"/>
        <end position="362"/>
    </location>
</feature>
<feature type="transmembrane region" description="Helical" evidence="7">
    <location>
        <begin position="684"/>
        <end position="706"/>
    </location>
</feature>
<dbReference type="SUPFAM" id="SSF82866">
    <property type="entry name" value="Multidrug efflux transporter AcrB transmembrane domain"/>
    <property type="match status" value="2"/>
</dbReference>
<feature type="transmembrane region" description="Helical" evidence="7">
    <location>
        <begin position="46"/>
        <end position="68"/>
    </location>
</feature>
<feature type="transmembrane region" description="Helical" evidence="7">
    <location>
        <begin position="305"/>
        <end position="328"/>
    </location>
</feature>
<evidence type="ECO:0000256" key="4">
    <source>
        <dbReference type="ARBA" id="ARBA00022989"/>
    </source>
</evidence>
<feature type="region of interest" description="Disordered" evidence="6">
    <location>
        <begin position="759"/>
        <end position="779"/>
    </location>
</feature>
<comment type="subcellular location">
    <subcellularLocation>
        <location evidence="1">Cell membrane</location>
        <topology evidence="1">Multi-pass membrane protein</topology>
    </subcellularLocation>
</comment>
<feature type="transmembrane region" description="Helical" evidence="7">
    <location>
        <begin position="409"/>
        <end position="428"/>
    </location>
</feature>
<dbReference type="PANTHER" id="PTHR33406:SF13">
    <property type="entry name" value="MEMBRANE PROTEIN YDFJ"/>
    <property type="match status" value="1"/>
</dbReference>
<reference evidence="9 10" key="1">
    <citation type="submission" date="2020-03" db="EMBL/GenBank/DDBJ databases">
        <title>Two novel Motilibacter sp.</title>
        <authorList>
            <person name="Liu S."/>
        </authorList>
    </citation>
    <scope>NUCLEOTIDE SEQUENCE [LARGE SCALE GENOMIC DNA]</scope>
    <source>
        <strain evidence="9 10">E257</strain>
    </source>
</reference>
<protein>
    <submittedName>
        <fullName evidence="9">MMPL family transporter</fullName>
    </submittedName>
</protein>
<dbReference type="Proteomes" id="UP000800981">
    <property type="component" value="Unassembled WGS sequence"/>
</dbReference>
<evidence type="ECO:0000256" key="5">
    <source>
        <dbReference type="ARBA" id="ARBA00023136"/>
    </source>
</evidence>
<feature type="transmembrane region" description="Helical" evidence="7">
    <location>
        <begin position="334"/>
        <end position="363"/>
    </location>
</feature>
<name>A0ABX0GY09_9ACTN</name>
<dbReference type="Gene3D" id="1.20.1640.10">
    <property type="entry name" value="Multidrug efflux transporter AcrB transmembrane domain"/>
    <property type="match status" value="2"/>
</dbReference>
<keyword evidence="2" id="KW-1003">Cell membrane</keyword>
<keyword evidence="10" id="KW-1185">Reference proteome</keyword>
<dbReference type="RefSeq" id="WP_166282059.1">
    <property type="nucleotide sequence ID" value="NZ_JAANNP010000007.1"/>
</dbReference>
<sequence length="779" mass="80506">MERTTSSPAGSGGVPAQPSRRATSAVPRGRVARVAAWSAAHRKTALVAWIVFVALAIVLGGAAGTNTLEGSEDGNGQSARVDAIVEGTSFGERPTESLLVSEPDGGQVGAEAEQAAAALRSRAGALSEVTEVEGPIRSPDGTTLLVRAVLAVPADADSEQVDEIAHDAVPAVQAVTAAVQADHPGLRVEQVGGASLGRAADELIGEDFERAELTSVPVTLLILVVVFGALVAAAVPVLLALSAVGAAIGLSALASHIVPVGDLLSSVILLIGMAVGVDYSLFYVRREREERARGASPRDAIVRAAETAGHTVVVSGIAVIVAMSGLFLSGSGTFASFGIGTILVVAVAMLGSVTVLPALLALLGDKLDRPRIPFLHKRAGRAARIEARRTRESRFWGLLLRPVLAHPKAALAAAGGALLVLAMPVLGLKLGNTGMEDLPRSVPEVRAYDRLVSAFPSEHDAHTVVVASTSGQPLDRASVSAALSDLASTASQESDFASLEADDRPQAEFSRDGEVARIDVPINGSSQDREGKDTLEALRDRLGPASLDSLPGTTWGVTGDAAWTVDFIEVLKERLPIVLVFVLALTFLVLVASFRAPVVAAVAIGLNLLSVGAAYGVLVLVFQNTWAEGLLDFRSNGSVVSWLPLFSFVILFGLSMDYTVLVVSRVREALQHGASPQEAVRTGIVRTAGVVTSAAAIMIAVFAIFGTLHLLEFKQLGIGLAAAILLDATVVRAVLLPAALALLGDRAWGGPRWLGAKPVAPRPPAGGAEREPELVPAGA</sequence>
<feature type="region of interest" description="Disordered" evidence="6">
    <location>
        <begin position="1"/>
        <end position="28"/>
    </location>
</feature>
<dbReference type="InterPro" id="IPR004869">
    <property type="entry name" value="MMPL_dom"/>
</dbReference>
<feature type="transmembrane region" description="Helical" evidence="7">
    <location>
        <begin position="718"/>
        <end position="743"/>
    </location>
</feature>
<evidence type="ECO:0000259" key="8">
    <source>
        <dbReference type="PROSITE" id="PS50156"/>
    </source>
</evidence>
<dbReference type="InterPro" id="IPR050545">
    <property type="entry name" value="Mycobact_MmpL"/>
</dbReference>
<feature type="transmembrane region" description="Helical" evidence="7">
    <location>
        <begin position="642"/>
        <end position="663"/>
    </location>
</feature>
<dbReference type="InterPro" id="IPR000731">
    <property type="entry name" value="SSD"/>
</dbReference>
<dbReference type="PANTHER" id="PTHR33406">
    <property type="entry name" value="MEMBRANE PROTEIN MJ1562-RELATED"/>
    <property type="match status" value="1"/>
</dbReference>
<dbReference type="EMBL" id="JAANNP010000007">
    <property type="protein sequence ID" value="NHC14480.1"/>
    <property type="molecule type" value="Genomic_DNA"/>
</dbReference>
<feature type="transmembrane region" description="Helical" evidence="7">
    <location>
        <begin position="263"/>
        <end position="284"/>
    </location>
</feature>
<feature type="transmembrane region" description="Helical" evidence="7">
    <location>
        <begin position="575"/>
        <end position="592"/>
    </location>
</feature>
<organism evidence="9 10">
    <name type="scientific">Motilibacter deserti</name>
    <dbReference type="NCBI Taxonomy" id="2714956"/>
    <lineage>
        <taxon>Bacteria</taxon>
        <taxon>Bacillati</taxon>
        <taxon>Actinomycetota</taxon>
        <taxon>Actinomycetes</taxon>
        <taxon>Motilibacterales</taxon>
        <taxon>Motilibacteraceae</taxon>
        <taxon>Motilibacter</taxon>
    </lineage>
</organism>
<evidence type="ECO:0000256" key="3">
    <source>
        <dbReference type="ARBA" id="ARBA00022692"/>
    </source>
</evidence>
<evidence type="ECO:0000313" key="9">
    <source>
        <dbReference type="EMBL" id="NHC14480.1"/>
    </source>
</evidence>
<keyword evidence="4 7" id="KW-1133">Transmembrane helix</keyword>
<feature type="transmembrane region" description="Helical" evidence="7">
    <location>
        <begin position="218"/>
        <end position="251"/>
    </location>
</feature>